<feature type="domain" description="YopX protein" evidence="1">
    <location>
        <begin position="27"/>
        <end position="133"/>
    </location>
</feature>
<protein>
    <submittedName>
        <fullName evidence="2">YopX family protein</fullName>
    </submittedName>
</protein>
<dbReference type="AlphaFoldDB" id="A0AAW8UJ04"/>
<reference evidence="2" key="1">
    <citation type="submission" date="2023-03" db="EMBL/GenBank/DDBJ databases">
        <authorList>
            <person name="Shen W."/>
            <person name="Cai J."/>
        </authorList>
    </citation>
    <scope>NUCLEOTIDE SEQUENCE</scope>
    <source>
        <strain evidence="2">K72-2</strain>
    </source>
</reference>
<evidence type="ECO:0000259" key="1">
    <source>
        <dbReference type="Pfam" id="PF09643"/>
    </source>
</evidence>
<gene>
    <name evidence="2" type="ORF">P7I32_08785</name>
</gene>
<dbReference type="SUPFAM" id="SSF159006">
    <property type="entry name" value="YopX-like"/>
    <property type="match status" value="1"/>
</dbReference>
<dbReference type="NCBIfam" id="TIGR01671">
    <property type="entry name" value="phage_TIGR01671"/>
    <property type="match status" value="1"/>
</dbReference>
<dbReference type="EMBL" id="JARQDV010000004">
    <property type="protein sequence ID" value="MDT2964706.1"/>
    <property type="molecule type" value="Genomic_DNA"/>
</dbReference>
<sequence length="138" mass="15680">MAPKFRCWFKDTGTQAAHMVEWHELREFKALGDLLQYSGENKSFHLMQSTGLKDKNGVDIFEGDVVKVSDGGNEEDSYTSVVKNYADEGYPAFDIEAPSSWYYESNVLSTIMGGDYETIEVIGNVWENPNLLEQTYEN</sequence>
<dbReference type="Gene3D" id="2.30.30.290">
    <property type="entry name" value="YopX-like domains"/>
    <property type="match status" value="1"/>
</dbReference>
<dbReference type="InterPro" id="IPR019096">
    <property type="entry name" value="YopX_protein"/>
</dbReference>
<dbReference type="InterPro" id="IPR010024">
    <property type="entry name" value="CHP16711"/>
</dbReference>
<name>A0AAW8UJ04_ENTCA</name>
<dbReference type="Pfam" id="PF09643">
    <property type="entry name" value="YopX"/>
    <property type="match status" value="1"/>
</dbReference>
<evidence type="ECO:0000313" key="2">
    <source>
        <dbReference type="EMBL" id="MDT2964706.1"/>
    </source>
</evidence>
<dbReference type="Proteomes" id="UP001268896">
    <property type="component" value="Unassembled WGS sequence"/>
</dbReference>
<proteinExistence type="predicted"/>
<organism evidence="2 3">
    <name type="scientific">Enterococcus casseliflavus</name>
    <name type="common">Enterococcus flavescens</name>
    <dbReference type="NCBI Taxonomy" id="37734"/>
    <lineage>
        <taxon>Bacteria</taxon>
        <taxon>Bacillati</taxon>
        <taxon>Bacillota</taxon>
        <taxon>Bacilli</taxon>
        <taxon>Lactobacillales</taxon>
        <taxon>Enterococcaceae</taxon>
        <taxon>Enterococcus</taxon>
    </lineage>
</organism>
<evidence type="ECO:0000313" key="3">
    <source>
        <dbReference type="Proteomes" id="UP001268896"/>
    </source>
</evidence>
<accession>A0AAW8UJ04</accession>
<comment type="caution">
    <text evidence="2">The sequence shown here is derived from an EMBL/GenBank/DDBJ whole genome shotgun (WGS) entry which is preliminary data.</text>
</comment>
<dbReference type="RefSeq" id="WP_086292977.1">
    <property type="nucleotide sequence ID" value="NZ_JAIOKJ010000007.1"/>
</dbReference>
<dbReference type="InterPro" id="IPR023385">
    <property type="entry name" value="YopX-like_C"/>
</dbReference>